<dbReference type="InterPro" id="IPR036180">
    <property type="entry name" value="Gelsolin-like_dom_sf"/>
</dbReference>
<evidence type="ECO:0000256" key="1">
    <source>
        <dbReference type="ARBA" id="ARBA00004397"/>
    </source>
</evidence>
<proteinExistence type="inferred from homology"/>
<evidence type="ECO:0000256" key="9">
    <source>
        <dbReference type="ARBA" id="ARBA00022927"/>
    </source>
</evidence>
<dbReference type="SUPFAM" id="SSF53300">
    <property type="entry name" value="vWA-like"/>
    <property type="match status" value="1"/>
</dbReference>
<comment type="subcellular location">
    <subcellularLocation>
        <location evidence="12">Cytoplasmic vesicle</location>
        <location evidence="12">COPII-coated vesicle membrane</location>
        <topology evidence="12">Peripheral membrane protein</topology>
        <orientation evidence="12">Cytoplasmic side</orientation>
    </subcellularLocation>
    <subcellularLocation>
        <location evidence="1 12">Endoplasmic reticulum membrane</location>
        <topology evidence="1 12">Peripheral membrane protein</topology>
        <orientation evidence="1 12">Cytoplasmic side</orientation>
    </subcellularLocation>
    <subcellularLocation>
        <location evidence="12">Cytoplasm</location>
        <location evidence="12">Cytosol</location>
    </subcellularLocation>
</comment>
<evidence type="ECO:0000259" key="15">
    <source>
        <dbReference type="Pfam" id="PF04815"/>
    </source>
</evidence>
<feature type="domain" description="Sec23/Sec24 beta-sandwich" evidence="16">
    <location>
        <begin position="344"/>
        <end position="408"/>
    </location>
</feature>
<dbReference type="GO" id="GO:0090110">
    <property type="term" value="P:COPII-coated vesicle cargo loading"/>
    <property type="evidence" value="ECO:0007669"/>
    <property type="project" value="TreeGrafter"/>
</dbReference>
<dbReference type="FunFam" id="3.40.50.410:FF:000008">
    <property type="entry name" value="Protein transport protein SEC23"/>
    <property type="match status" value="1"/>
</dbReference>
<dbReference type="InterPro" id="IPR029006">
    <property type="entry name" value="ADF-H/Gelsolin-like_dom_sf"/>
</dbReference>
<dbReference type="CDD" id="cd11287">
    <property type="entry name" value="Sec23_C"/>
    <property type="match status" value="1"/>
</dbReference>
<evidence type="ECO:0000256" key="2">
    <source>
        <dbReference type="ARBA" id="ARBA00009210"/>
    </source>
</evidence>
<protein>
    <recommendedName>
        <fullName evidence="12">Protein transport protein SEC23</fullName>
    </recommendedName>
</protein>
<keyword evidence="8 12" id="KW-0931">ER-Golgi transport</keyword>
<evidence type="ECO:0000256" key="8">
    <source>
        <dbReference type="ARBA" id="ARBA00022892"/>
    </source>
</evidence>
<dbReference type="InterPro" id="IPR012990">
    <property type="entry name" value="Beta-sandwich_Sec23_24"/>
</dbReference>
<keyword evidence="7 12" id="KW-0862">Zinc</keyword>
<dbReference type="SUPFAM" id="SSF81811">
    <property type="entry name" value="Helical domain of Sec23/24"/>
    <property type="match status" value="1"/>
</dbReference>
<evidence type="ECO:0000256" key="11">
    <source>
        <dbReference type="ARBA" id="ARBA00023329"/>
    </source>
</evidence>
<dbReference type="GO" id="GO:0046872">
    <property type="term" value="F:metal ion binding"/>
    <property type="evidence" value="ECO:0007669"/>
    <property type="project" value="UniProtKB-KW"/>
</dbReference>
<dbReference type="GO" id="GO:0005096">
    <property type="term" value="F:GTPase activator activity"/>
    <property type="evidence" value="ECO:0007669"/>
    <property type="project" value="TreeGrafter"/>
</dbReference>
<evidence type="ECO:0000313" key="17">
    <source>
        <dbReference type="Ensembl" id="ENSPSTP00000018932.1"/>
    </source>
</evidence>
<dbReference type="InterPro" id="IPR037364">
    <property type="entry name" value="Sec23"/>
</dbReference>
<comment type="similarity">
    <text evidence="2 12">Belongs to the SEC23/SEC24 family. SEC23 subfamily.</text>
</comment>
<evidence type="ECO:0000256" key="5">
    <source>
        <dbReference type="ARBA" id="ARBA00022723"/>
    </source>
</evidence>
<accession>A0A8C9FPL1</accession>
<keyword evidence="11 12" id="KW-0968">Cytoplasmic vesicle</keyword>
<dbReference type="GO" id="GO:0030127">
    <property type="term" value="C:COPII vesicle coat"/>
    <property type="evidence" value="ECO:0007669"/>
    <property type="project" value="InterPro"/>
</dbReference>
<dbReference type="FunFam" id="3.40.20.10:FF:000003">
    <property type="entry name" value="Protein transport protein SEC23"/>
    <property type="match status" value="1"/>
</dbReference>
<dbReference type="InterPro" id="IPR006896">
    <property type="entry name" value="Sec23/24_trunk_dom"/>
</dbReference>
<dbReference type="InterPro" id="IPR036175">
    <property type="entry name" value="Sec23/24_helical_dom_sf"/>
</dbReference>
<dbReference type="FunFam" id="1.20.120.730:FF:000003">
    <property type="entry name" value="Protein transport protein SEC23"/>
    <property type="match status" value="1"/>
</dbReference>
<dbReference type="Gene3D" id="3.40.50.410">
    <property type="entry name" value="von Willebrand factor, type A domain"/>
    <property type="match status" value="1"/>
</dbReference>
<dbReference type="SUPFAM" id="SSF82754">
    <property type="entry name" value="C-terminal, gelsolin-like domain of Sec23/24"/>
    <property type="match status" value="1"/>
</dbReference>
<dbReference type="InterPro" id="IPR006900">
    <property type="entry name" value="Sec23/24_helical_dom"/>
</dbReference>
<dbReference type="AlphaFoldDB" id="A0A8C9FPL1"/>
<dbReference type="GO" id="GO:0006886">
    <property type="term" value="P:intracellular protein transport"/>
    <property type="evidence" value="ECO:0007669"/>
    <property type="project" value="InterPro"/>
</dbReference>
<keyword evidence="3 12" id="KW-0813">Transport</keyword>
<dbReference type="InterPro" id="IPR036465">
    <property type="entry name" value="vWFA_dom_sf"/>
</dbReference>
<keyword evidence="5 12" id="KW-0479">Metal-binding</keyword>
<sequence>MMGSQNILNWKGTHKVHQIQPLPLRRTTQNLNPMCENSVQMSLELCQLGAEPTALGSVFHAQHPLMKNFLLTPRGPQMPLIFLYVVDTCMEDEDLQALKESMQMSLSLLPPTALVGLITFGRMVQVHELGCEGISKSYVFRGTKDLSAKQLQEMLGLTKVAVSQVGRGPQVQQPPPSNRFLQPVQKIDMNLTDLLGELQRDPWPVPQGKRPLRSSGVALSIAVGLLECTFPNTGARIMMFIGGPATQGPGMVVGDELKLPIRSWHDIEKDNAKYVKKGTKHFEALANRAAANGHVVDIYACALDQTGLLEMKCCPNYTGYVPLSHKLHSALTPTCYICLQEIGTGGTCQWKICGLNPTTTLALYFEVVNQHNAPIPQGGRGAIQFVTQYQHSSGQRRIRVTTVARNWADAQTQIQNIAASFDQEAAAILMARLAVYRAETEEGPDVLRWLDRQLIRLCQKFGEYHKDDPSSFRFSETFSLYPQFMFHLRRSPFLQVFNNSPDESSYYRHHFMRQDLTQSLIMVQPILYAYSFNGPPEPVLLDSSSILPDRILLMDTFFQILIYHGETIAQWRKSGYQDMPEYENFHHLLQAPIDDAQEILHSRFPMPRYIDTEHGGSQV</sequence>
<feature type="domain" description="Sec23/Sec24 trunk" evidence="14">
    <location>
        <begin position="77"/>
        <end position="319"/>
    </location>
</feature>
<name>A0A8C9FPL1_PAVCR</name>
<keyword evidence="6 12" id="KW-0256">Endoplasmic reticulum</keyword>
<reference evidence="17" key="2">
    <citation type="submission" date="2025-09" db="UniProtKB">
        <authorList>
            <consortium name="Ensembl"/>
        </authorList>
    </citation>
    <scope>IDENTIFICATION</scope>
</reference>
<evidence type="ECO:0000256" key="3">
    <source>
        <dbReference type="ARBA" id="ARBA00022448"/>
    </source>
</evidence>
<dbReference type="GO" id="GO:0005789">
    <property type="term" value="C:endoplasmic reticulum membrane"/>
    <property type="evidence" value="ECO:0007669"/>
    <property type="project" value="UniProtKB-SubCell"/>
</dbReference>
<dbReference type="Gene3D" id="1.20.120.730">
    <property type="entry name" value="Sec23/Sec24 helical domain"/>
    <property type="match status" value="1"/>
</dbReference>
<dbReference type="Proteomes" id="UP000694428">
    <property type="component" value="Unplaced"/>
</dbReference>
<evidence type="ECO:0000256" key="12">
    <source>
        <dbReference type="RuleBase" id="RU365030"/>
    </source>
</evidence>
<dbReference type="Pfam" id="PF08033">
    <property type="entry name" value="Sec23_BS"/>
    <property type="match status" value="1"/>
</dbReference>
<evidence type="ECO:0000256" key="7">
    <source>
        <dbReference type="ARBA" id="ARBA00022833"/>
    </source>
</evidence>
<dbReference type="Pfam" id="PF00626">
    <property type="entry name" value="Gelsolin"/>
    <property type="match status" value="1"/>
</dbReference>
<feature type="domain" description="Gelsolin-like" evidence="13">
    <location>
        <begin position="536"/>
        <end position="618"/>
    </location>
</feature>
<evidence type="ECO:0000313" key="18">
    <source>
        <dbReference type="Proteomes" id="UP000694428"/>
    </source>
</evidence>
<dbReference type="Ensembl" id="ENSPSTT00000019835.1">
    <property type="protein sequence ID" value="ENSPSTP00000018932.1"/>
    <property type="gene ID" value="ENSPSTG00000013596.1"/>
</dbReference>
<comment type="function">
    <text evidence="12">Component of the coat protein complex II (COPII) which promotes the formation of transport vesicles from the endoplasmic reticulum (ER). The coat has two main functions, the physical deformation of the endoplasmic reticulum membrane into vesicles and the selection of cargo molecules.</text>
</comment>
<evidence type="ECO:0000259" key="14">
    <source>
        <dbReference type="Pfam" id="PF04811"/>
    </source>
</evidence>
<feature type="domain" description="Sec23/Sec24 helical" evidence="15">
    <location>
        <begin position="422"/>
        <end position="520"/>
    </location>
</feature>
<dbReference type="Gene3D" id="3.40.20.10">
    <property type="entry name" value="Severin"/>
    <property type="match status" value="1"/>
</dbReference>
<evidence type="ECO:0000259" key="13">
    <source>
        <dbReference type="Pfam" id="PF00626"/>
    </source>
</evidence>
<evidence type="ECO:0000256" key="6">
    <source>
        <dbReference type="ARBA" id="ARBA00022824"/>
    </source>
</evidence>
<evidence type="ECO:0000259" key="16">
    <source>
        <dbReference type="Pfam" id="PF08033"/>
    </source>
</evidence>
<dbReference type="GO" id="GO:0005829">
    <property type="term" value="C:cytosol"/>
    <property type="evidence" value="ECO:0007669"/>
    <property type="project" value="UniProtKB-SubCell"/>
</dbReference>
<keyword evidence="18" id="KW-1185">Reference proteome</keyword>
<dbReference type="GO" id="GO:0070971">
    <property type="term" value="C:endoplasmic reticulum exit site"/>
    <property type="evidence" value="ECO:0007669"/>
    <property type="project" value="TreeGrafter"/>
</dbReference>
<evidence type="ECO:0000256" key="10">
    <source>
        <dbReference type="ARBA" id="ARBA00023136"/>
    </source>
</evidence>
<reference evidence="17" key="1">
    <citation type="submission" date="2025-08" db="UniProtKB">
        <authorList>
            <consortium name="Ensembl"/>
        </authorList>
    </citation>
    <scope>IDENTIFICATION</scope>
</reference>
<dbReference type="InterPro" id="IPR007123">
    <property type="entry name" value="Gelsolin-like_dom"/>
</dbReference>
<keyword evidence="10 12" id="KW-0472">Membrane</keyword>
<dbReference type="SUPFAM" id="SSF81995">
    <property type="entry name" value="beta-sandwich domain of Sec23/24"/>
    <property type="match status" value="1"/>
</dbReference>
<dbReference type="PANTHER" id="PTHR11141">
    <property type="entry name" value="PROTEIN TRANSPORT PROTEIN SEC23"/>
    <property type="match status" value="1"/>
</dbReference>
<keyword evidence="4 12" id="KW-0963">Cytoplasm</keyword>
<dbReference type="Pfam" id="PF04815">
    <property type="entry name" value="Sec23_helical"/>
    <property type="match status" value="1"/>
</dbReference>
<keyword evidence="9 12" id="KW-0653">Protein transport</keyword>
<organism evidence="17 18">
    <name type="scientific">Pavo cristatus</name>
    <name type="common">Indian peafowl</name>
    <name type="synonym">Blue peafowl</name>
    <dbReference type="NCBI Taxonomy" id="9049"/>
    <lineage>
        <taxon>Eukaryota</taxon>
        <taxon>Metazoa</taxon>
        <taxon>Chordata</taxon>
        <taxon>Craniata</taxon>
        <taxon>Vertebrata</taxon>
        <taxon>Euteleostomi</taxon>
        <taxon>Archelosauria</taxon>
        <taxon>Archosauria</taxon>
        <taxon>Dinosauria</taxon>
        <taxon>Saurischia</taxon>
        <taxon>Theropoda</taxon>
        <taxon>Coelurosauria</taxon>
        <taxon>Aves</taxon>
        <taxon>Neognathae</taxon>
        <taxon>Galloanserae</taxon>
        <taxon>Galliformes</taxon>
        <taxon>Phasianidae</taxon>
        <taxon>Phasianinae</taxon>
        <taxon>Pavo</taxon>
    </lineage>
</organism>
<evidence type="ECO:0000256" key="4">
    <source>
        <dbReference type="ARBA" id="ARBA00022490"/>
    </source>
</evidence>
<dbReference type="Pfam" id="PF04811">
    <property type="entry name" value="Sec23_trunk"/>
    <property type="match status" value="1"/>
</dbReference>
<dbReference type="PANTHER" id="PTHR11141:SF7">
    <property type="entry name" value="PROTEIN TRANSPORT PROTEIN SEC23A"/>
    <property type="match status" value="1"/>
</dbReference>
<dbReference type="InterPro" id="IPR037550">
    <property type="entry name" value="Sec23_C"/>
</dbReference>